<dbReference type="STRING" id="1469144.LI90_1575"/>
<dbReference type="Gene3D" id="3.40.50.12780">
    <property type="entry name" value="N-terminal domain of ligase-like"/>
    <property type="match status" value="1"/>
</dbReference>
<evidence type="ECO:0000313" key="5">
    <source>
        <dbReference type="EMBL" id="KWW99935.1"/>
    </source>
</evidence>
<keyword evidence="7" id="KW-1185">Reference proteome</keyword>
<proteinExistence type="inferred from homology"/>
<evidence type="ECO:0000256" key="2">
    <source>
        <dbReference type="ARBA" id="ARBA00022598"/>
    </source>
</evidence>
<dbReference type="EMBL" id="JYIJ01000015">
    <property type="protein sequence ID" value="KWX04548.1"/>
    <property type="molecule type" value="Genomic_DNA"/>
</dbReference>
<comment type="caution">
    <text evidence="5">The sequence shown here is derived from an EMBL/GenBank/DDBJ whole genome shotgun (WGS) entry which is preliminary data.</text>
</comment>
<dbReference type="PROSITE" id="PS00455">
    <property type="entry name" value="AMP_BINDING"/>
    <property type="match status" value="1"/>
</dbReference>
<dbReference type="InterPro" id="IPR000873">
    <property type="entry name" value="AMP-dep_synth/lig_dom"/>
</dbReference>
<dbReference type="OrthoDB" id="9803968at2"/>
<reference evidence="5" key="2">
    <citation type="submission" date="2015-04" db="EMBL/GenBank/DDBJ databases">
        <title>Physiological reanalysis, assessment of diazotrophy, and genome sequences of multiple isolates of Streptomyces thermoautotrophicus.</title>
        <authorList>
            <person name="MacKellar D.C."/>
            <person name="Lieber L."/>
            <person name="Norman J."/>
            <person name="Bolger A."/>
            <person name="Tobin C."/>
            <person name="Murray J.W."/>
            <person name="Woodward J."/>
            <person name="Friesen M."/>
            <person name="Prell J."/>
        </authorList>
    </citation>
    <scope>NUCLEOTIDE SEQUENCE [LARGE SCALE GENOMIC DNA]</scope>
    <source>
        <strain evidence="5">H1</strain>
    </source>
</reference>
<dbReference type="InterPro" id="IPR042099">
    <property type="entry name" value="ANL_N_sf"/>
</dbReference>
<evidence type="ECO:0000256" key="1">
    <source>
        <dbReference type="ARBA" id="ARBA00006432"/>
    </source>
</evidence>
<dbReference type="GO" id="GO:0004467">
    <property type="term" value="F:long-chain fatty acid-CoA ligase activity"/>
    <property type="evidence" value="ECO:0007669"/>
    <property type="project" value="UniProtKB-EC"/>
</dbReference>
<dbReference type="InterPro" id="IPR020845">
    <property type="entry name" value="AMP-binding_CS"/>
</dbReference>
<dbReference type="SUPFAM" id="SSF56801">
    <property type="entry name" value="Acetyl-CoA synthetase-like"/>
    <property type="match status" value="1"/>
</dbReference>
<comment type="similarity">
    <text evidence="1">Belongs to the ATP-dependent AMP-binding enzyme family.</text>
</comment>
<dbReference type="InterPro" id="IPR045851">
    <property type="entry name" value="AMP-bd_C_sf"/>
</dbReference>
<dbReference type="AlphaFoldDB" id="A0A132MQC3"/>
<dbReference type="EMBL" id="LAXD01000001">
    <property type="protein sequence ID" value="KWW99935.1"/>
    <property type="molecule type" value="Genomic_DNA"/>
</dbReference>
<reference evidence="7" key="3">
    <citation type="submission" date="2015-04" db="EMBL/GenBank/DDBJ databases">
        <title>Physiological reanalysis, assessment of diazotrophy, and genome sequences of multiple isolates of Streptomyces thermoautotrophicus.</title>
        <authorList>
            <person name="MacKellar D.C."/>
            <person name="Lieber L."/>
            <person name="Norman J."/>
            <person name="Bolger A."/>
            <person name="Tobin C."/>
            <person name="Murray J.W."/>
            <person name="Chang R."/>
            <person name="Ford T."/>
            <person name="Nguyen P.Q."/>
            <person name="Woodward J."/>
            <person name="Permingeat H."/>
            <person name="Joshi N.S."/>
            <person name="Silver P.A."/>
            <person name="Usadel B."/>
            <person name="Rutherford A.W."/>
            <person name="Friesen M."/>
            <person name="Prell J."/>
        </authorList>
    </citation>
    <scope>NUCLEOTIDE SEQUENCE [LARGE SCALE GENOMIC DNA]</scope>
    <source>
        <strain evidence="7">H1</strain>
    </source>
</reference>
<sequence>MSAREHTVDGALGFWEIARAHPKRVAVVGPDGAETTYGALYERVNRLSRGLRAFGLRPGDVVAVLLPNGTDFLAVQLATAQLGLYLTAINWHLTADEIAYILTDSDARVFLASARFADAARAAATAAGLPPDRCFGVPEVAGFRPLTELVAGQPADPPADRLAGRPMLYTSGTTGRPKGVRPRLPGCEPEADLARRLPTVVAQYGLTPGDGVHLVVSPLYHSAPARHAGWALHLGHLVVVMDRFTPEGALELIQRYRVTDSFMVPIMFQRLLALPEETRKAYDTGSLRQVFHAGAPCPVETKRRMLEWWGPVLYEFYSSTEGGGTFVRPEEWLARPGTVGRAWLGAQVRILDDDGRELPPGKPGTVYLRNGDGFEYHKDPAKTAAAYRGDFFTVGDVGYLDEDGYLYLLDRRTDLIISGGVNIYPAEVEGVLQQHPAVGDVVVVGLPDPEWGQRVTAVVEPAAGVAPGAELAAELTAFCRERLAGYKCPREVRFAERLPRTPTGKLSRAHIRAEYASG</sequence>
<dbReference type="EC" id="6.2.1.3" evidence="5"/>
<dbReference type="PANTHER" id="PTHR43201:SF5">
    <property type="entry name" value="MEDIUM-CHAIN ACYL-COA LIGASE ACSF2, MITOCHONDRIAL"/>
    <property type="match status" value="1"/>
</dbReference>
<dbReference type="Proteomes" id="UP000070188">
    <property type="component" value="Unassembled WGS sequence"/>
</dbReference>
<dbReference type="GO" id="GO:0031956">
    <property type="term" value="F:medium-chain fatty acid-CoA ligase activity"/>
    <property type="evidence" value="ECO:0007669"/>
    <property type="project" value="TreeGrafter"/>
</dbReference>
<evidence type="ECO:0000259" key="4">
    <source>
        <dbReference type="Pfam" id="PF13193"/>
    </source>
</evidence>
<name>A0A132MQC3_9ACTN</name>
<protein>
    <submittedName>
        <fullName evidence="6">Acyl-CoA synthetase</fullName>
    </submittedName>
    <submittedName>
        <fullName evidence="5">Long-chain-fatty-acid--CoA ligase</fullName>
        <ecNumber evidence="5">6.2.1.3</ecNumber>
    </submittedName>
</protein>
<dbReference type="PANTHER" id="PTHR43201">
    <property type="entry name" value="ACYL-COA SYNTHETASE"/>
    <property type="match status" value="1"/>
</dbReference>
<organism evidence="5 7">
    <name type="scientific">Carbonactinospora thermoautotrophica</name>
    <dbReference type="NCBI Taxonomy" id="1469144"/>
    <lineage>
        <taxon>Bacteria</taxon>
        <taxon>Bacillati</taxon>
        <taxon>Actinomycetota</taxon>
        <taxon>Actinomycetes</taxon>
        <taxon>Kitasatosporales</taxon>
        <taxon>Carbonactinosporaceae</taxon>
        <taxon>Carbonactinospora</taxon>
    </lineage>
</organism>
<feature type="domain" description="AMP-binding enzyme C-terminal" evidence="4">
    <location>
        <begin position="427"/>
        <end position="505"/>
    </location>
</feature>
<dbReference type="InterPro" id="IPR025110">
    <property type="entry name" value="AMP-bd_C"/>
</dbReference>
<gene>
    <name evidence="5" type="ORF">LI90_1575</name>
    <name evidence="6" type="ORF">TH66_07125</name>
</gene>
<feature type="domain" description="AMP-dependent synthetase/ligase" evidence="3">
    <location>
        <begin position="14"/>
        <end position="369"/>
    </location>
</feature>
<evidence type="ECO:0000313" key="6">
    <source>
        <dbReference type="EMBL" id="KWX04548.1"/>
    </source>
</evidence>
<reference evidence="6 8" key="1">
    <citation type="submission" date="2015-02" db="EMBL/GenBank/DDBJ databases">
        <title>Physiological reanalysis, assessment of diazotrophy, and genome sequences of multiple isolates of Streptomyces thermoautotrophicus.</title>
        <authorList>
            <person name="MacKellar D.C."/>
            <person name="Lieber L."/>
            <person name="Norman J."/>
            <person name="Bolger A."/>
            <person name="Tobin C."/>
            <person name="Murray J.W."/>
            <person name="Prell J."/>
        </authorList>
    </citation>
    <scope>NUCLEOTIDE SEQUENCE [LARGE SCALE GENOMIC DNA]</scope>
    <source>
        <strain evidence="6 8">UBT1</strain>
    </source>
</reference>
<dbReference type="Proteomes" id="UP000070659">
    <property type="component" value="Unassembled WGS sequence"/>
</dbReference>
<keyword evidence="2 5" id="KW-0436">Ligase</keyword>
<evidence type="ECO:0000313" key="7">
    <source>
        <dbReference type="Proteomes" id="UP000070188"/>
    </source>
</evidence>
<accession>A0A132MQC3</accession>
<dbReference type="Pfam" id="PF00501">
    <property type="entry name" value="AMP-binding"/>
    <property type="match status" value="1"/>
</dbReference>
<dbReference type="RefSeq" id="WP_066891441.1">
    <property type="nucleotide sequence ID" value="NZ_JYIJ01000015.1"/>
</dbReference>
<evidence type="ECO:0000313" key="8">
    <source>
        <dbReference type="Proteomes" id="UP000070659"/>
    </source>
</evidence>
<dbReference type="Pfam" id="PF13193">
    <property type="entry name" value="AMP-binding_C"/>
    <property type="match status" value="1"/>
</dbReference>
<dbReference type="PATRIC" id="fig|1469144.10.peg.1722"/>
<dbReference type="Gene3D" id="3.30.300.30">
    <property type="match status" value="1"/>
</dbReference>
<evidence type="ECO:0000259" key="3">
    <source>
        <dbReference type="Pfam" id="PF00501"/>
    </source>
</evidence>